<reference evidence="1" key="1">
    <citation type="submission" date="2021-01" db="EMBL/GenBank/DDBJ databases">
        <title>Marivirga sp. nov., isolated from intertidal surface sediments.</title>
        <authorList>
            <person name="Zhang M."/>
        </authorList>
    </citation>
    <scope>NUCLEOTIDE SEQUENCE</scope>
    <source>
        <strain evidence="1">SM1354</strain>
    </source>
</reference>
<evidence type="ECO:0000313" key="2">
    <source>
        <dbReference type="Proteomes" id="UP000642920"/>
    </source>
</evidence>
<name>A0A937ANS0_9BACT</name>
<accession>A0A937ANS0</accession>
<organism evidence="1 2">
    <name type="scientific">Marivirga atlantica</name>
    <dbReference type="NCBI Taxonomy" id="1548457"/>
    <lineage>
        <taxon>Bacteria</taxon>
        <taxon>Pseudomonadati</taxon>
        <taxon>Bacteroidota</taxon>
        <taxon>Cytophagia</taxon>
        <taxon>Cytophagales</taxon>
        <taxon>Marivirgaceae</taxon>
        <taxon>Marivirga</taxon>
    </lineage>
</organism>
<proteinExistence type="predicted"/>
<evidence type="ECO:0000313" key="1">
    <source>
        <dbReference type="EMBL" id="MBL0766062.1"/>
    </source>
</evidence>
<keyword evidence="2" id="KW-1185">Reference proteome</keyword>
<dbReference type="EMBL" id="JAERQG010000003">
    <property type="protein sequence ID" value="MBL0766062.1"/>
    <property type="molecule type" value="Genomic_DNA"/>
</dbReference>
<dbReference type="Proteomes" id="UP000642920">
    <property type="component" value="Unassembled WGS sequence"/>
</dbReference>
<dbReference type="AlphaFoldDB" id="A0A937ANS0"/>
<protein>
    <submittedName>
        <fullName evidence="1">Uncharacterized protein</fullName>
    </submittedName>
</protein>
<comment type="caution">
    <text evidence="1">The sequence shown here is derived from an EMBL/GenBank/DDBJ whole genome shotgun (WGS) entry which is preliminary data.</text>
</comment>
<sequence length="182" mass="21217">MKIEYINLNNKKIKNCFSSVYEQFNALHHHQMIVEQKRVGSSTMQAQPKIALSEIFSSSRNYKITVGIYIKDSNKAHVHDLPEEVLKGWFAHELGHVVDYESYTNFGMISYGIKYLTSKSFKKEVEHKADEYAINHGFGHEIIEAKKYILTSPLFSEDYQNIIRTFYMPVKLVEEKLRSTKS</sequence>
<gene>
    <name evidence="1" type="ORF">JKP34_12420</name>
</gene>
<dbReference type="RefSeq" id="WP_201921872.1">
    <property type="nucleotide sequence ID" value="NZ_JAERQG010000003.1"/>
</dbReference>